<feature type="repeat" description="WD" evidence="5">
    <location>
        <begin position="284"/>
        <end position="328"/>
    </location>
</feature>
<evidence type="ECO:0000256" key="1">
    <source>
        <dbReference type="ARBA" id="ARBA00006445"/>
    </source>
</evidence>
<dbReference type="OrthoDB" id="10263272at2759"/>
<gene>
    <name evidence="8" type="ORF">TVAG_157930</name>
</gene>
<dbReference type="GO" id="GO:0005680">
    <property type="term" value="C:anaphase-promoting complex"/>
    <property type="evidence" value="ECO:0000318"/>
    <property type="project" value="GO_Central"/>
</dbReference>
<dbReference type="GO" id="GO:1990757">
    <property type="term" value="F:ubiquitin ligase activator activity"/>
    <property type="evidence" value="ECO:0000318"/>
    <property type="project" value="GO_Central"/>
</dbReference>
<evidence type="ECO:0000313" key="8">
    <source>
        <dbReference type="EMBL" id="EAX97808.1"/>
    </source>
</evidence>
<dbReference type="InterPro" id="IPR019775">
    <property type="entry name" value="WD40_repeat_CS"/>
</dbReference>
<evidence type="ECO:0000313" key="9">
    <source>
        <dbReference type="Proteomes" id="UP000001542"/>
    </source>
</evidence>
<dbReference type="AlphaFoldDB" id="A2FBC8"/>
<feature type="region of interest" description="Disordered" evidence="6">
    <location>
        <begin position="1"/>
        <end position="109"/>
    </location>
</feature>
<dbReference type="RefSeq" id="XP_001310738.1">
    <property type="nucleotide sequence ID" value="XM_001310737.1"/>
</dbReference>
<dbReference type="InParanoid" id="A2FBC8"/>
<dbReference type="FunCoup" id="A2FBC8">
    <property type="interactions" value="916"/>
</dbReference>
<dbReference type="Pfam" id="PF24807">
    <property type="entry name" value="WD40_CDC20-Fz"/>
    <property type="match status" value="1"/>
</dbReference>
<dbReference type="EMBL" id="DS113700">
    <property type="protein sequence ID" value="EAX97808.1"/>
    <property type="molecule type" value="Genomic_DNA"/>
</dbReference>
<dbReference type="VEuPathDB" id="TrichDB:TVAG_157930"/>
<dbReference type="PROSITE" id="PS50082">
    <property type="entry name" value="WD_REPEATS_2"/>
    <property type="match status" value="3"/>
</dbReference>
<dbReference type="SMR" id="A2FBC8"/>
<dbReference type="Gene3D" id="2.130.10.10">
    <property type="entry name" value="YVTN repeat-like/Quinoprotein amine dehydrogenase"/>
    <property type="match status" value="1"/>
</dbReference>
<dbReference type="InterPro" id="IPR033010">
    <property type="entry name" value="Cdc20/Fizzy"/>
</dbReference>
<dbReference type="SUPFAM" id="SSF50978">
    <property type="entry name" value="WD40 repeat-like"/>
    <property type="match status" value="1"/>
</dbReference>
<dbReference type="VEuPathDB" id="TrichDB:TVAGG3_0232110"/>
<reference evidence="8" key="1">
    <citation type="submission" date="2006-10" db="EMBL/GenBank/DDBJ databases">
        <authorList>
            <person name="Amadeo P."/>
            <person name="Zhao Q."/>
            <person name="Wortman J."/>
            <person name="Fraser-Liggett C."/>
            <person name="Carlton J."/>
        </authorList>
    </citation>
    <scope>NUCLEOTIDE SEQUENCE</scope>
    <source>
        <strain evidence="8">G3</strain>
    </source>
</reference>
<dbReference type="PANTHER" id="PTHR19918:SF1">
    <property type="entry name" value="FIZZY-RELATED PROTEIN HOMOLOG"/>
    <property type="match status" value="1"/>
</dbReference>
<dbReference type="InterPro" id="IPR036322">
    <property type="entry name" value="WD40_repeat_dom_sf"/>
</dbReference>
<keyword evidence="3" id="KW-0677">Repeat</keyword>
<feature type="compositionally biased region" description="Low complexity" evidence="6">
    <location>
        <begin position="41"/>
        <end position="57"/>
    </location>
</feature>
<feature type="repeat" description="WD" evidence="5">
    <location>
        <begin position="241"/>
        <end position="282"/>
    </location>
</feature>
<evidence type="ECO:0000256" key="5">
    <source>
        <dbReference type="PROSITE-ProRule" id="PRU00221"/>
    </source>
</evidence>
<dbReference type="STRING" id="5722.A2FBC8"/>
<dbReference type="PANTHER" id="PTHR19918">
    <property type="entry name" value="CELL DIVISION CYCLE 20 CDC20 FIZZY -RELATED"/>
    <property type="match status" value="1"/>
</dbReference>
<dbReference type="GO" id="GO:0031145">
    <property type="term" value="P:anaphase-promoting complex-dependent catabolic process"/>
    <property type="evidence" value="ECO:0000318"/>
    <property type="project" value="GO_Central"/>
</dbReference>
<protein>
    <submittedName>
        <fullName evidence="8">Fizzy related protein, putative</fullName>
    </submittedName>
</protein>
<accession>A2FBC8</accession>
<evidence type="ECO:0000256" key="2">
    <source>
        <dbReference type="ARBA" id="ARBA00022574"/>
    </source>
</evidence>
<evidence type="ECO:0000256" key="4">
    <source>
        <dbReference type="ARBA" id="ARBA00023306"/>
    </source>
</evidence>
<feature type="repeat" description="WD" evidence="5">
    <location>
        <begin position="372"/>
        <end position="405"/>
    </location>
</feature>
<dbReference type="GO" id="GO:1905786">
    <property type="term" value="P:positive regulation of anaphase-promoting complex-dependent catabolic process"/>
    <property type="evidence" value="ECO:0000318"/>
    <property type="project" value="GO_Central"/>
</dbReference>
<dbReference type="OMA" id="IQLENHP"/>
<keyword evidence="9" id="KW-1185">Reference proteome</keyword>
<dbReference type="PROSITE" id="PS50294">
    <property type="entry name" value="WD_REPEATS_REGION"/>
    <property type="match status" value="1"/>
</dbReference>
<dbReference type="KEGG" id="tva:4755596"/>
<keyword evidence="4" id="KW-0131">Cell cycle</keyword>
<sequence length="421" mass="46718">MNFASRILNSPQESRTSNDRFLSPVKPSRPRLSLTPDVKFSKSSPKFSAKAFSPSSSQERFHSPGRNSLSSPLFASNSQDRFNSPRRSSSRASLDSQPSSPSSKTRHYPSKPIHIAKFEDIPSDFYINPMDWSRKDVLALALNSGLVFINPKTFEAELPPQAPEEILCTKFNNAGNLLFLGCSDGSATIYDALRYTPVMNIDTCQSSILCIDNNDFKFFAGHRNGHYSIVDERSCEIINNVEAHFEELCNIRVSPDGNNIASCGNDCVVKIWDIRNLQKPKTVFEDHEAAVKAVAWLPHENAIIATGGGTSDRTIKLWRSDTGEVLQSIQTGSQVCNLFWNECYNEIVSTHGFSQNHIAVWRGGDLAPLASFNTHKERVLYMAASPNGSNIATAAPGDNLQIWKMFPPKNLSVSESILLLR</sequence>
<dbReference type="InterPro" id="IPR001680">
    <property type="entry name" value="WD40_rpt"/>
</dbReference>
<dbReference type="Proteomes" id="UP000001542">
    <property type="component" value="Unassembled WGS sequence"/>
</dbReference>
<evidence type="ECO:0000259" key="7">
    <source>
        <dbReference type="Pfam" id="PF24807"/>
    </source>
</evidence>
<dbReference type="InterPro" id="IPR056150">
    <property type="entry name" value="WD40_CDC20-Fz"/>
</dbReference>
<evidence type="ECO:0000256" key="3">
    <source>
        <dbReference type="ARBA" id="ARBA00022737"/>
    </source>
</evidence>
<evidence type="ECO:0000256" key="6">
    <source>
        <dbReference type="SAM" id="MobiDB-lite"/>
    </source>
</evidence>
<dbReference type="PROSITE" id="PS00678">
    <property type="entry name" value="WD_REPEATS_1"/>
    <property type="match status" value="1"/>
</dbReference>
<dbReference type="GO" id="GO:0010997">
    <property type="term" value="F:anaphase-promoting complex binding"/>
    <property type="evidence" value="ECO:0000318"/>
    <property type="project" value="GO_Central"/>
</dbReference>
<feature type="compositionally biased region" description="Low complexity" evidence="6">
    <location>
        <begin position="85"/>
        <end position="103"/>
    </location>
</feature>
<name>A2FBC8_TRIV3</name>
<comment type="similarity">
    <text evidence="1">Belongs to the WD repeat CDC20/Fizzy family.</text>
</comment>
<dbReference type="InterPro" id="IPR015943">
    <property type="entry name" value="WD40/YVTN_repeat-like_dom_sf"/>
</dbReference>
<keyword evidence="2 5" id="KW-0853">WD repeat</keyword>
<dbReference type="SMART" id="SM00320">
    <property type="entry name" value="WD40"/>
    <property type="match status" value="4"/>
</dbReference>
<dbReference type="eggNOG" id="KOG0305">
    <property type="taxonomic scope" value="Eukaryota"/>
</dbReference>
<proteinExistence type="inferred from homology"/>
<feature type="compositionally biased region" description="Polar residues" evidence="6">
    <location>
        <begin position="65"/>
        <end position="82"/>
    </location>
</feature>
<reference evidence="8" key="2">
    <citation type="journal article" date="2007" name="Science">
        <title>Draft genome sequence of the sexually transmitted pathogen Trichomonas vaginalis.</title>
        <authorList>
            <person name="Carlton J.M."/>
            <person name="Hirt R.P."/>
            <person name="Silva J.C."/>
            <person name="Delcher A.L."/>
            <person name="Schatz M."/>
            <person name="Zhao Q."/>
            <person name="Wortman J.R."/>
            <person name="Bidwell S.L."/>
            <person name="Alsmark U.C.M."/>
            <person name="Besteiro S."/>
            <person name="Sicheritz-Ponten T."/>
            <person name="Noel C.J."/>
            <person name="Dacks J.B."/>
            <person name="Foster P.G."/>
            <person name="Simillion C."/>
            <person name="Van de Peer Y."/>
            <person name="Miranda-Saavedra D."/>
            <person name="Barton G.J."/>
            <person name="Westrop G.D."/>
            <person name="Mueller S."/>
            <person name="Dessi D."/>
            <person name="Fiori P.L."/>
            <person name="Ren Q."/>
            <person name="Paulsen I."/>
            <person name="Zhang H."/>
            <person name="Bastida-Corcuera F.D."/>
            <person name="Simoes-Barbosa A."/>
            <person name="Brown M.T."/>
            <person name="Hayes R.D."/>
            <person name="Mukherjee M."/>
            <person name="Okumura C.Y."/>
            <person name="Schneider R."/>
            <person name="Smith A.J."/>
            <person name="Vanacova S."/>
            <person name="Villalvazo M."/>
            <person name="Haas B.J."/>
            <person name="Pertea M."/>
            <person name="Feldblyum T.V."/>
            <person name="Utterback T.R."/>
            <person name="Shu C.L."/>
            <person name="Osoegawa K."/>
            <person name="de Jong P.J."/>
            <person name="Hrdy I."/>
            <person name="Horvathova L."/>
            <person name="Zubacova Z."/>
            <person name="Dolezal P."/>
            <person name="Malik S.B."/>
            <person name="Logsdon J.M. Jr."/>
            <person name="Henze K."/>
            <person name="Gupta A."/>
            <person name="Wang C.C."/>
            <person name="Dunne R.L."/>
            <person name="Upcroft J.A."/>
            <person name="Upcroft P."/>
            <person name="White O."/>
            <person name="Salzberg S.L."/>
            <person name="Tang P."/>
            <person name="Chiu C.-H."/>
            <person name="Lee Y.-S."/>
            <person name="Embley T.M."/>
            <person name="Coombs G.H."/>
            <person name="Mottram J.C."/>
            <person name="Tachezy J."/>
            <person name="Fraser-Liggett C.M."/>
            <person name="Johnson P.J."/>
        </authorList>
    </citation>
    <scope>NUCLEOTIDE SEQUENCE [LARGE SCALE GENOMIC DNA]</scope>
    <source>
        <strain evidence="8">G3</strain>
    </source>
</reference>
<organism evidence="8 9">
    <name type="scientific">Trichomonas vaginalis (strain ATCC PRA-98 / G3)</name>
    <dbReference type="NCBI Taxonomy" id="412133"/>
    <lineage>
        <taxon>Eukaryota</taxon>
        <taxon>Metamonada</taxon>
        <taxon>Parabasalia</taxon>
        <taxon>Trichomonadida</taxon>
        <taxon>Trichomonadidae</taxon>
        <taxon>Trichomonas</taxon>
    </lineage>
</organism>
<feature type="domain" description="CDC20/Fizzy WD40" evidence="7">
    <location>
        <begin position="120"/>
        <end position="403"/>
    </location>
</feature>